<name>A0A1X9MBP5_9BACI</name>
<evidence type="ECO:0000313" key="2">
    <source>
        <dbReference type="Proteomes" id="UP000193006"/>
    </source>
</evidence>
<protein>
    <submittedName>
        <fullName evidence="1">Uncharacterized protein</fullName>
    </submittedName>
</protein>
<reference evidence="1 2" key="1">
    <citation type="submission" date="2017-04" db="EMBL/GenBank/DDBJ databases">
        <title>Bacillus krulwichiae AM31D Genome sequencing and assembly.</title>
        <authorList>
            <person name="Krulwich T.A."/>
            <person name="Anastor L."/>
            <person name="Ehrlich R."/>
            <person name="Ehrlich G.D."/>
            <person name="Janto B."/>
        </authorList>
    </citation>
    <scope>NUCLEOTIDE SEQUENCE [LARGE SCALE GENOMIC DNA]</scope>
    <source>
        <strain evidence="1 2">AM31D</strain>
    </source>
</reference>
<dbReference type="Proteomes" id="UP000193006">
    <property type="component" value="Chromosome"/>
</dbReference>
<accession>A0A1X9MBP5</accession>
<organism evidence="1 2">
    <name type="scientific">Halalkalibacter krulwichiae</name>
    <dbReference type="NCBI Taxonomy" id="199441"/>
    <lineage>
        <taxon>Bacteria</taxon>
        <taxon>Bacillati</taxon>
        <taxon>Bacillota</taxon>
        <taxon>Bacilli</taxon>
        <taxon>Bacillales</taxon>
        <taxon>Bacillaceae</taxon>
        <taxon>Halalkalibacter</taxon>
    </lineage>
</organism>
<dbReference type="KEGG" id="bkw:BkAM31D_14150"/>
<proteinExistence type="predicted"/>
<evidence type="ECO:0000313" key="1">
    <source>
        <dbReference type="EMBL" id="ARK30889.1"/>
    </source>
</evidence>
<sequence length="72" mass="7891">MAKKTNKKKATPKISANEKYQFTMRMVTSDTCFSCKSQCARGLDYLEKMSTPGAIGKGVPCILTKGRAVGKR</sequence>
<dbReference type="RefSeq" id="WP_066149915.1">
    <property type="nucleotide sequence ID" value="NZ_CP020814.1"/>
</dbReference>
<dbReference type="EMBL" id="CP020814">
    <property type="protein sequence ID" value="ARK30889.1"/>
    <property type="molecule type" value="Genomic_DNA"/>
</dbReference>
<dbReference type="AlphaFoldDB" id="A0A1X9MBP5"/>
<gene>
    <name evidence="1" type="ORF">BkAM31D_14150</name>
</gene>
<keyword evidence="2" id="KW-1185">Reference proteome</keyword>